<feature type="transmembrane region" description="Helical" evidence="1">
    <location>
        <begin position="88"/>
        <end position="106"/>
    </location>
</feature>
<feature type="domain" description="FecR protein" evidence="2">
    <location>
        <begin position="114"/>
        <end position="210"/>
    </location>
</feature>
<dbReference type="PIRSF" id="PIRSF018266">
    <property type="entry name" value="FecR"/>
    <property type="match status" value="1"/>
</dbReference>
<protein>
    <submittedName>
        <fullName evidence="4">FecR family protein</fullName>
    </submittedName>
</protein>
<dbReference type="Proteomes" id="UP000292039">
    <property type="component" value="Unassembled WGS sequence"/>
</dbReference>
<dbReference type="RefSeq" id="WP_130487031.1">
    <property type="nucleotide sequence ID" value="NZ_CBCSEB010000001.1"/>
</dbReference>
<dbReference type="InterPro" id="IPR006860">
    <property type="entry name" value="FecR"/>
</dbReference>
<dbReference type="InterPro" id="IPR012373">
    <property type="entry name" value="Ferrdict_sens_TM"/>
</dbReference>
<evidence type="ECO:0000259" key="3">
    <source>
        <dbReference type="Pfam" id="PF16220"/>
    </source>
</evidence>
<evidence type="ECO:0000313" key="4">
    <source>
        <dbReference type="EMBL" id="RZS70480.1"/>
    </source>
</evidence>
<dbReference type="Pfam" id="PF04773">
    <property type="entry name" value="FecR"/>
    <property type="match status" value="1"/>
</dbReference>
<name>A0A4Q7MQD0_9BURK</name>
<keyword evidence="1" id="KW-1133">Transmembrane helix</keyword>
<evidence type="ECO:0000256" key="1">
    <source>
        <dbReference type="SAM" id="Phobius"/>
    </source>
</evidence>
<dbReference type="Pfam" id="PF16220">
    <property type="entry name" value="DUF4880"/>
    <property type="match status" value="1"/>
</dbReference>
<dbReference type="GeneID" id="99726544"/>
<accession>A0A4Q7MQD0</accession>
<dbReference type="Gene3D" id="3.55.50.30">
    <property type="match status" value="1"/>
</dbReference>
<gene>
    <name evidence="4" type="ORF">EV679_1887</name>
</gene>
<reference evidence="4 5" key="1">
    <citation type="submission" date="2019-02" db="EMBL/GenBank/DDBJ databases">
        <title>Genomic Encyclopedia of Type Strains, Phase IV (KMG-IV): sequencing the most valuable type-strain genomes for metagenomic binning, comparative biology and taxonomic classification.</title>
        <authorList>
            <person name="Goeker M."/>
        </authorList>
    </citation>
    <scope>NUCLEOTIDE SEQUENCE [LARGE SCALE GENOMIC DNA]</scope>
    <source>
        <strain evidence="4 5">DSM 16618</strain>
    </source>
</reference>
<organism evidence="4 5">
    <name type="scientific">Kerstersia gyiorum</name>
    <dbReference type="NCBI Taxonomy" id="206506"/>
    <lineage>
        <taxon>Bacteria</taxon>
        <taxon>Pseudomonadati</taxon>
        <taxon>Pseudomonadota</taxon>
        <taxon>Betaproteobacteria</taxon>
        <taxon>Burkholderiales</taxon>
        <taxon>Alcaligenaceae</taxon>
        <taxon>Kerstersia</taxon>
    </lineage>
</organism>
<dbReference type="EMBL" id="SGWZ01000002">
    <property type="protein sequence ID" value="RZS70480.1"/>
    <property type="molecule type" value="Genomic_DNA"/>
</dbReference>
<sequence>MHTQHPSRYSAAETQAIREAADWYARLLAETATPRDQHDWQSWLASSPAHQQAWNRLQDVRSRFGQIPGDIASTVLGRNRRREVLRSLGLPLAAGGLLAAGAYRYLPDILAHPDQLRTGTAERRQFQLDDGSEIFLNAATDVSIAFDALFRRIQLREGEILVQTHPDRAFNNKRPFIVETPHGSIQALGTRFLVQVDPQTTQVQVMEHAVAIRPMQSATPPLRLAAGQQTLFDSQRTHAIQAATPGSDAWQHGMLSIVDTPLSQVAASLSRYHHGHLGYDPSIADMRISGVFPLDNIEQALGAMTDTFPIRVRQRTKYWITLMPR</sequence>
<dbReference type="GO" id="GO:0016989">
    <property type="term" value="F:sigma factor antagonist activity"/>
    <property type="evidence" value="ECO:0007669"/>
    <property type="project" value="TreeGrafter"/>
</dbReference>
<dbReference type="PANTHER" id="PTHR30273">
    <property type="entry name" value="PERIPLASMIC SIGNAL SENSOR AND SIGMA FACTOR ACTIVATOR FECR-RELATED"/>
    <property type="match status" value="1"/>
</dbReference>
<comment type="caution">
    <text evidence="4">The sequence shown here is derived from an EMBL/GenBank/DDBJ whole genome shotgun (WGS) entry which is preliminary data.</text>
</comment>
<evidence type="ECO:0000313" key="5">
    <source>
        <dbReference type="Proteomes" id="UP000292039"/>
    </source>
</evidence>
<dbReference type="Gene3D" id="2.60.120.1440">
    <property type="match status" value="1"/>
</dbReference>
<keyword evidence="1" id="KW-0812">Transmembrane</keyword>
<proteinExistence type="predicted"/>
<keyword evidence="1" id="KW-0472">Membrane</keyword>
<dbReference type="InterPro" id="IPR032623">
    <property type="entry name" value="FecR_N"/>
</dbReference>
<feature type="domain" description="FecR N-terminal" evidence="3">
    <location>
        <begin position="18"/>
        <end position="59"/>
    </location>
</feature>
<evidence type="ECO:0000259" key="2">
    <source>
        <dbReference type="Pfam" id="PF04773"/>
    </source>
</evidence>
<dbReference type="AlphaFoldDB" id="A0A4Q7MQD0"/>
<dbReference type="PANTHER" id="PTHR30273:SF2">
    <property type="entry name" value="PROTEIN FECR"/>
    <property type="match status" value="1"/>
</dbReference>